<protein>
    <submittedName>
        <fullName evidence="1">Putative transferase</fullName>
    </submittedName>
</protein>
<organism evidence="1 2">
    <name type="scientific">Klebsiella pneumoniae</name>
    <dbReference type="NCBI Taxonomy" id="573"/>
    <lineage>
        <taxon>Bacteria</taxon>
        <taxon>Pseudomonadati</taxon>
        <taxon>Pseudomonadota</taxon>
        <taxon>Gammaproteobacteria</taxon>
        <taxon>Enterobacterales</taxon>
        <taxon>Enterobacteriaceae</taxon>
        <taxon>Klebsiella/Raoultella group</taxon>
        <taxon>Klebsiella</taxon>
        <taxon>Klebsiella pneumoniae complex</taxon>
    </lineage>
</organism>
<dbReference type="EMBL" id="UGLH01000006">
    <property type="protein sequence ID" value="STT84596.1"/>
    <property type="molecule type" value="Genomic_DNA"/>
</dbReference>
<keyword evidence="1" id="KW-0808">Transferase</keyword>
<dbReference type="InterPro" id="IPR011990">
    <property type="entry name" value="TPR-like_helical_dom_sf"/>
</dbReference>
<dbReference type="Proteomes" id="UP000254340">
    <property type="component" value="Unassembled WGS sequence"/>
</dbReference>
<accession>A0A377XMT6</accession>
<dbReference type="Gene3D" id="1.25.40.10">
    <property type="entry name" value="Tetratricopeptide repeat domain"/>
    <property type="match status" value="2"/>
</dbReference>
<name>A0A377XMT6_KLEPN</name>
<gene>
    <name evidence="1" type="primary">yphG_5</name>
    <name evidence="1" type="ORF">NCTC5047_05652</name>
</gene>
<sequence>MRASCLNSIFLQKLLARPVHERLTTLVERKAVVLKRDDLTAELLSLWNASGHYADAAAILDTRVFHPWEGGEGKITGQYLLNQLHRALQFIERGAFKQATHCLKAALRYPDNLGEGRLPGQTDNDIWYLLGYCAEQAGDAQQAAEYYQLARQGGSTLDAGRYYNDQPADYLFWQGIALRKSGNPAQAEQHFRHFIDWAAQHRDDVPQVDFFAVSLPDLVVLDVSAQQRHLQHCLFIEALGHLGLGNVSACQQRMQQLLQINPAHDKAHLIRHALQSGIFS</sequence>
<reference evidence="1 2" key="1">
    <citation type="submission" date="2018-06" db="EMBL/GenBank/DDBJ databases">
        <authorList>
            <consortium name="Pathogen Informatics"/>
            <person name="Doyle S."/>
        </authorList>
    </citation>
    <scope>NUCLEOTIDE SEQUENCE [LARGE SCALE GENOMIC DNA]</scope>
    <source>
        <strain evidence="1 2">NCTC5047</strain>
    </source>
</reference>
<evidence type="ECO:0000313" key="2">
    <source>
        <dbReference type="Proteomes" id="UP000254340"/>
    </source>
</evidence>
<dbReference type="SUPFAM" id="SSF48452">
    <property type="entry name" value="TPR-like"/>
    <property type="match status" value="1"/>
</dbReference>
<proteinExistence type="predicted"/>
<evidence type="ECO:0000313" key="1">
    <source>
        <dbReference type="EMBL" id="STT84596.1"/>
    </source>
</evidence>
<dbReference type="AlphaFoldDB" id="A0A377XMT6"/>
<dbReference type="GO" id="GO:0016740">
    <property type="term" value="F:transferase activity"/>
    <property type="evidence" value="ECO:0007669"/>
    <property type="project" value="UniProtKB-KW"/>
</dbReference>
<dbReference type="Pfam" id="PF13432">
    <property type="entry name" value="TPR_16"/>
    <property type="match status" value="1"/>
</dbReference>